<gene>
    <name evidence="1" type="ORF">Fsol_00569</name>
</gene>
<name>A0A2U8BSM0_9RICK</name>
<accession>A0A2U8BSM0</accession>
<organism evidence="1 2">
    <name type="scientific">Candidatus Fokinia solitaria</name>
    <dbReference type="NCBI Taxonomy" id="1802984"/>
    <lineage>
        <taxon>Bacteria</taxon>
        <taxon>Pseudomonadati</taxon>
        <taxon>Pseudomonadota</taxon>
        <taxon>Alphaproteobacteria</taxon>
        <taxon>Rickettsiales</taxon>
        <taxon>Candidatus Midichloriaceae</taxon>
        <taxon>Candidatus Fokinia</taxon>
    </lineage>
</organism>
<dbReference type="RefSeq" id="WP_108673370.1">
    <property type="nucleotide sequence ID" value="NZ_CP025989.1"/>
</dbReference>
<reference evidence="1 2" key="1">
    <citation type="journal article" date="2018" name="Genome Biol. Evol.">
        <title>The Genome Sequence of "Candidatus Fokinia solitaria": Insights on Reductive Evolution in Rickettsiales.</title>
        <authorList>
            <person name="Floriano A.M."/>
            <person name="Castelli M."/>
            <person name="Krenek S."/>
            <person name="Berendonk T.U."/>
            <person name="Bazzocchi C."/>
            <person name="Petroni G."/>
            <person name="Sassera D."/>
        </authorList>
    </citation>
    <scope>NUCLEOTIDE SEQUENCE [LARGE SCALE GENOMIC DNA]</scope>
    <source>
        <strain evidence="1">Rio ETE_ALG 3VII</strain>
    </source>
</reference>
<dbReference type="EMBL" id="CP025989">
    <property type="protein sequence ID" value="AWD33356.1"/>
    <property type="molecule type" value="Genomic_DNA"/>
</dbReference>
<keyword evidence="2" id="KW-1185">Reference proteome</keyword>
<dbReference type="KEGG" id="fso:Fsol_00569"/>
<proteinExistence type="predicted"/>
<evidence type="ECO:0000313" key="1">
    <source>
        <dbReference type="EMBL" id="AWD33356.1"/>
    </source>
</evidence>
<evidence type="ECO:0000313" key="2">
    <source>
        <dbReference type="Proteomes" id="UP000244519"/>
    </source>
</evidence>
<dbReference type="Proteomes" id="UP000244519">
    <property type="component" value="Chromosome"/>
</dbReference>
<sequence length="346" mass="38324">MQSTSFATSQASDPLIIETAINKRYYGGEEKVKEGAESLLGKTEIEAMFGTKFSTNDTVKGTMTTAKYEPQYYYTNNSFPSFKQERVELSNTSQVYVTLAGRYNFIAKNQNFRIVLGLGAEGALRYSSPESDYLSFALYEAQYGLNSRLSMLYLTKNREYAFGPYAQFSAGIASTYLKFHGTTMTSRFEETTIYGKLYSDAECENVTNAGNSVIQAKSISPSYNSPTSKGQISPYWSYAVGMQARFSSGLILSLGVLTLHLENALPVEQSMIAFKQSVGRVEFDPSLSYYGIQPDGTCSSVGNSFQITQKGQLFNIDTSRAVVGVKNFTLENEEHPMIVFGIGYSF</sequence>
<protein>
    <submittedName>
        <fullName evidence="1">Uncharacterized protein</fullName>
    </submittedName>
</protein>
<dbReference type="AlphaFoldDB" id="A0A2U8BSM0"/>